<dbReference type="InterPro" id="IPR021899">
    <property type="entry name" value="DUF3511"/>
</dbReference>
<dbReference type="EMBL" id="GISG01002895">
    <property type="protein sequence ID" value="MBA4614587.1"/>
    <property type="molecule type" value="Transcribed_RNA"/>
</dbReference>
<dbReference type="EMBL" id="GISG01002894">
    <property type="protein sequence ID" value="MBA4614586.1"/>
    <property type="molecule type" value="Transcribed_RNA"/>
</dbReference>
<protein>
    <recommendedName>
        <fullName evidence="2">DUF3511 domain-containing protein</fullName>
    </recommendedName>
</protein>
<organism evidence="1">
    <name type="scientific">Opuntia streptacantha</name>
    <name type="common">Prickly pear cactus</name>
    <name type="synonym">Opuntia cardona</name>
    <dbReference type="NCBI Taxonomy" id="393608"/>
    <lineage>
        <taxon>Eukaryota</taxon>
        <taxon>Viridiplantae</taxon>
        <taxon>Streptophyta</taxon>
        <taxon>Embryophyta</taxon>
        <taxon>Tracheophyta</taxon>
        <taxon>Spermatophyta</taxon>
        <taxon>Magnoliopsida</taxon>
        <taxon>eudicotyledons</taxon>
        <taxon>Gunneridae</taxon>
        <taxon>Pentapetalae</taxon>
        <taxon>Caryophyllales</taxon>
        <taxon>Cactineae</taxon>
        <taxon>Cactaceae</taxon>
        <taxon>Opuntioideae</taxon>
        <taxon>Opuntia</taxon>
    </lineage>
</organism>
<evidence type="ECO:0000313" key="1">
    <source>
        <dbReference type="EMBL" id="MBA4614585.1"/>
    </source>
</evidence>
<reference evidence="1" key="1">
    <citation type="journal article" date="2013" name="J. Plant Res.">
        <title>Effect of fungi and light on seed germination of three Opuntia species from semiarid lands of central Mexico.</title>
        <authorList>
            <person name="Delgado-Sanchez P."/>
            <person name="Jimenez-Bremont J.F."/>
            <person name="Guerrero-Gonzalez Mde L."/>
            <person name="Flores J."/>
        </authorList>
    </citation>
    <scope>NUCLEOTIDE SEQUENCE</scope>
    <source>
        <tissue evidence="1">Cladode</tissue>
    </source>
</reference>
<proteinExistence type="predicted"/>
<dbReference type="PANTHER" id="PTHR33193">
    <property type="entry name" value="DOMAIN PROTEIN, PUTATIVE (DUF3511)-RELATED"/>
    <property type="match status" value="1"/>
</dbReference>
<name>A0A7C9CFZ1_OPUST</name>
<evidence type="ECO:0008006" key="2">
    <source>
        <dbReference type="Google" id="ProtNLM"/>
    </source>
</evidence>
<reference evidence="1" key="2">
    <citation type="submission" date="2020-07" db="EMBL/GenBank/DDBJ databases">
        <authorList>
            <person name="Vera ALvarez R."/>
            <person name="Arias-Moreno D.M."/>
            <person name="Jimenez-Jacinto V."/>
            <person name="Jimenez-Bremont J.F."/>
            <person name="Swaminathan K."/>
            <person name="Moose S.P."/>
            <person name="Guerrero-Gonzalez M.L."/>
            <person name="Marino-Ramirez L."/>
            <person name="Landsman D."/>
            <person name="Rodriguez-Kessler M."/>
            <person name="Delgado-Sanchez P."/>
        </authorList>
    </citation>
    <scope>NUCLEOTIDE SEQUENCE</scope>
    <source>
        <tissue evidence="1">Cladode</tissue>
    </source>
</reference>
<dbReference type="Pfam" id="PF12023">
    <property type="entry name" value="DUF3511"/>
    <property type="match status" value="1"/>
</dbReference>
<accession>A0A7C9CFZ1</accession>
<dbReference type="AlphaFoldDB" id="A0A7C9CFZ1"/>
<dbReference type="PANTHER" id="PTHR33193:SF62">
    <property type="entry name" value="FAMILY ABC TRANSPORTER, PUTATIVE (DUF3511)-RELATED"/>
    <property type="match status" value="1"/>
</dbReference>
<sequence>MDEFGRKSNGQNDWQLEIYQGNNSRNDLRTYSVNSSHSQPNFYNNFDGQFPYDFDRKLKRAKTTSGSSSLSKVWCFSDPEFQRKKRVASYRALTLEGKVKGSFRKSFKWLKDRFLYGWS</sequence>
<dbReference type="EMBL" id="GISG01002893">
    <property type="protein sequence ID" value="MBA4614585.1"/>
    <property type="molecule type" value="Transcribed_RNA"/>
</dbReference>